<keyword evidence="2" id="KW-0677">Repeat</keyword>
<feature type="repeat" description="PPR" evidence="3">
    <location>
        <begin position="306"/>
        <end position="340"/>
    </location>
</feature>
<dbReference type="NCBIfam" id="TIGR00756">
    <property type="entry name" value="PPR"/>
    <property type="match status" value="5"/>
</dbReference>
<dbReference type="PANTHER" id="PTHR47936">
    <property type="entry name" value="PPR_LONG DOMAIN-CONTAINING PROTEIN"/>
    <property type="match status" value="1"/>
</dbReference>
<dbReference type="Pfam" id="PF17177">
    <property type="entry name" value="PPR_long"/>
    <property type="match status" value="1"/>
</dbReference>
<dbReference type="SUPFAM" id="SSF48452">
    <property type="entry name" value="TPR-like"/>
    <property type="match status" value="1"/>
</dbReference>
<reference evidence="5" key="1">
    <citation type="submission" date="2023-03" db="EMBL/GenBank/DDBJ databases">
        <authorList>
            <person name="Julca I."/>
        </authorList>
    </citation>
    <scope>NUCLEOTIDE SEQUENCE</scope>
</reference>
<feature type="repeat" description="PPR" evidence="3">
    <location>
        <begin position="341"/>
        <end position="375"/>
    </location>
</feature>
<name>A0AAV1DU04_OLDCO</name>
<dbReference type="Proteomes" id="UP001161247">
    <property type="component" value="Chromosome 6"/>
</dbReference>
<dbReference type="PANTHER" id="PTHR47936:SF1">
    <property type="entry name" value="PENTATRICOPEPTIDE REPEAT-CONTAINING PROTEIN GUN1, CHLOROPLASTIC"/>
    <property type="match status" value="1"/>
</dbReference>
<evidence type="ECO:0000313" key="6">
    <source>
        <dbReference type="Proteomes" id="UP001161247"/>
    </source>
</evidence>
<dbReference type="Pfam" id="PF13041">
    <property type="entry name" value="PPR_2"/>
    <property type="match status" value="1"/>
</dbReference>
<evidence type="ECO:0000256" key="1">
    <source>
        <dbReference type="ARBA" id="ARBA00007626"/>
    </source>
</evidence>
<proteinExistence type="inferred from homology"/>
<protein>
    <submittedName>
        <fullName evidence="5">OLC1v1011597C1</fullName>
    </submittedName>
</protein>
<accession>A0AAV1DU04</accession>
<evidence type="ECO:0000259" key="4">
    <source>
        <dbReference type="Pfam" id="PF17177"/>
    </source>
</evidence>
<comment type="similarity">
    <text evidence="1">Belongs to the PPR family. P subfamily.</text>
</comment>
<dbReference type="GO" id="GO:0031930">
    <property type="term" value="P:mitochondria-nucleus signaling pathway"/>
    <property type="evidence" value="ECO:0007669"/>
    <property type="project" value="TreeGrafter"/>
</dbReference>
<dbReference type="InterPro" id="IPR011990">
    <property type="entry name" value="TPR-like_helical_dom_sf"/>
</dbReference>
<dbReference type="PROSITE" id="PS51375">
    <property type="entry name" value="PPR"/>
    <property type="match status" value="6"/>
</dbReference>
<keyword evidence="6" id="KW-1185">Reference proteome</keyword>
<dbReference type="InterPro" id="IPR002885">
    <property type="entry name" value="PPR_rpt"/>
</dbReference>
<dbReference type="AlphaFoldDB" id="A0AAV1DU04"/>
<evidence type="ECO:0000256" key="2">
    <source>
        <dbReference type="ARBA" id="ARBA00022737"/>
    </source>
</evidence>
<dbReference type="InterPro" id="IPR033443">
    <property type="entry name" value="PROP1-like_PPR_dom"/>
</dbReference>
<organism evidence="5 6">
    <name type="scientific">Oldenlandia corymbosa var. corymbosa</name>
    <dbReference type="NCBI Taxonomy" id="529605"/>
    <lineage>
        <taxon>Eukaryota</taxon>
        <taxon>Viridiplantae</taxon>
        <taxon>Streptophyta</taxon>
        <taxon>Embryophyta</taxon>
        <taxon>Tracheophyta</taxon>
        <taxon>Spermatophyta</taxon>
        <taxon>Magnoliopsida</taxon>
        <taxon>eudicotyledons</taxon>
        <taxon>Gunneridae</taxon>
        <taxon>Pentapetalae</taxon>
        <taxon>asterids</taxon>
        <taxon>lamiids</taxon>
        <taxon>Gentianales</taxon>
        <taxon>Rubiaceae</taxon>
        <taxon>Rubioideae</taxon>
        <taxon>Spermacoceae</taxon>
        <taxon>Hedyotis-Oldenlandia complex</taxon>
        <taxon>Oldenlandia</taxon>
    </lineage>
</organism>
<feature type="repeat" description="PPR" evidence="3">
    <location>
        <begin position="446"/>
        <end position="480"/>
    </location>
</feature>
<sequence length="552" mass="62838">MAFFLSKMQSAIHHSIIRPRGLLSQRFTCSVVGTSESYDAIVSSISDSLSKGLNWESLSQKFIPVQLTESLVQKVLLHLKEPIKAKQALKFFHWSAHHTKSRHGISSYCLAIHIFAKAKLVKDAKALIESILAEPCEVATVSGMDSKVLCVLDSLIQSYEIVDSGPLSFDLFMQTCARLKMIDNILDACKILDEHGFGLSVISYNTLLHVMQKSEKTYLVWSLYEHMIEKRMFPNEVTYRIMVSTLGKEGRLQWCLNILERINGKRCTLPGVVVNTYLVLGMIEEGRSEDGLLLLKWMMLKNMILDTVSFSLCVVAKVRMGDLDDAWEVYEEMRRRGFEGNSFVNTSFIRAYCKQGRIKEAIELVQEMDNLEVKPYDETFNHLIEGCARAGYWEESLKFCERMIKVGLVPSSLAFNEMAEKLCSHGETRRADEILTMLLEKGFVPDEDTYSHLAEGYLRLGNVESILKLYYEMEHRSIVPSPLFFTCLITCLCQNGRVKEAEEYLIPFKANSLALPLHVYEMLIASYLEKGENAVAQQLSEEMVRNSLRDGL</sequence>
<dbReference type="GO" id="GO:0009507">
    <property type="term" value="C:chloroplast"/>
    <property type="evidence" value="ECO:0007669"/>
    <property type="project" value="TreeGrafter"/>
</dbReference>
<feature type="domain" description="PROP1-like PPR" evidence="4">
    <location>
        <begin position="312"/>
        <end position="441"/>
    </location>
</feature>
<dbReference type="Gene3D" id="1.25.40.10">
    <property type="entry name" value="Tetratricopeptide repeat domain"/>
    <property type="match status" value="3"/>
</dbReference>
<dbReference type="Pfam" id="PF01535">
    <property type="entry name" value="PPR"/>
    <property type="match status" value="2"/>
</dbReference>
<feature type="repeat" description="PPR" evidence="3">
    <location>
        <begin position="376"/>
        <end position="410"/>
    </location>
</feature>
<evidence type="ECO:0000313" key="5">
    <source>
        <dbReference type="EMBL" id="CAI9111380.1"/>
    </source>
</evidence>
<evidence type="ECO:0000256" key="3">
    <source>
        <dbReference type="PROSITE-ProRule" id="PRU00708"/>
    </source>
</evidence>
<gene>
    <name evidence="5" type="ORF">OLC1_LOCUS18798</name>
</gene>
<dbReference type="EMBL" id="OX459123">
    <property type="protein sequence ID" value="CAI9111380.1"/>
    <property type="molecule type" value="Genomic_DNA"/>
</dbReference>
<feature type="repeat" description="PPR" evidence="3">
    <location>
        <begin position="200"/>
        <end position="234"/>
    </location>
</feature>
<feature type="repeat" description="PPR" evidence="3">
    <location>
        <begin position="411"/>
        <end position="445"/>
    </location>
</feature>
<dbReference type="GO" id="GO:0010019">
    <property type="term" value="P:chloroplast-nucleus signaling pathway"/>
    <property type="evidence" value="ECO:0007669"/>
    <property type="project" value="TreeGrafter"/>
</dbReference>